<dbReference type="GO" id="GO:0004252">
    <property type="term" value="F:serine-type endopeptidase activity"/>
    <property type="evidence" value="ECO:0007669"/>
    <property type="project" value="TreeGrafter"/>
</dbReference>
<evidence type="ECO:0000313" key="12">
    <source>
        <dbReference type="Proteomes" id="UP000054776"/>
    </source>
</evidence>
<evidence type="ECO:0000259" key="10">
    <source>
        <dbReference type="Pfam" id="PF19283"/>
    </source>
</evidence>
<dbReference type="InterPro" id="IPR011042">
    <property type="entry name" value="6-blade_b-propeller_TolB-like"/>
</dbReference>
<accession>A0A0V1B7D6</accession>
<dbReference type="SUPFAM" id="SSF82171">
    <property type="entry name" value="DPP6 N-terminal domain-like"/>
    <property type="match status" value="1"/>
</dbReference>
<evidence type="ECO:0000256" key="1">
    <source>
        <dbReference type="ARBA" id="ARBA00000721"/>
    </source>
</evidence>
<dbReference type="OrthoDB" id="416344at2759"/>
<dbReference type="SUPFAM" id="SSF53474">
    <property type="entry name" value="alpha/beta-Hydrolases"/>
    <property type="match status" value="1"/>
</dbReference>
<dbReference type="FunCoup" id="A0A0V1B7D6">
    <property type="interactions" value="940"/>
</dbReference>
<keyword evidence="7" id="KW-0963">Cytoplasm</keyword>
<dbReference type="EMBL" id="JYDH01000090">
    <property type="protein sequence ID" value="KRY32904.1"/>
    <property type="molecule type" value="Genomic_DNA"/>
</dbReference>
<feature type="domain" description="Acylamino-acid-releasing enzyme N-terminal" evidence="10">
    <location>
        <begin position="189"/>
        <end position="460"/>
    </location>
</feature>
<comment type="catalytic activity">
    <reaction evidence="1">
        <text>Cleavage of an N-acetyl or N-formyl amino acid from the N-terminus of a polypeptide.</text>
        <dbReference type="EC" id="3.4.19.1"/>
    </reaction>
</comment>
<proteinExistence type="inferred from homology"/>
<evidence type="ECO:0000256" key="5">
    <source>
        <dbReference type="ARBA" id="ARBA00012917"/>
    </source>
</evidence>
<comment type="similarity">
    <text evidence="3">Belongs to the peptidase S9C family.</text>
</comment>
<evidence type="ECO:0000256" key="3">
    <source>
        <dbReference type="ARBA" id="ARBA00010040"/>
    </source>
</evidence>
<evidence type="ECO:0000313" key="11">
    <source>
        <dbReference type="EMBL" id="KRY32904.1"/>
    </source>
</evidence>
<dbReference type="EC" id="3.4.19.1" evidence="5"/>
<dbReference type="InterPro" id="IPR029058">
    <property type="entry name" value="AB_hydrolase_fold"/>
</dbReference>
<dbReference type="GO" id="GO:0006508">
    <property type="term" value="P:proteolysis"/>
    <property type="evidence" value="ECO:0007669"/>
    <property type="project" value="InterPro"/>
</dbReference>
<evidence type="ECO:0000256" key="4">
    <source>
        <dbReference type="ARBA" id="ARBA00011881"/>
    </source>
</evidence>
<dbReference type="AlphaFoldDB" id="A0A0V1B7D6"/>
<evidence type="ECO:0000256" key="8">
    <source>
        <dbReference type="ARBA" id="ARBA00022801"/>
    </source>
</evidence>
<sequence length="756" mass="86355">MSKLQPMLPKSIVLEIQSIWGLLIEDNLLVFILEKKEYSEATMAATPLDTYKRLIQIPNVCSGYISFISDTPRLIVVNSIWQQRDLARNDYIKFSRTFTMFVDDVWTKSKLLASHPEEINEICRSVSMSGKFTAILRRTASSKRSGSDDAIRSADFIDVYDNIRGHKVASFRLKDFEQHGKVHSTLSNLIWSCDDKKILYLAERTGGTVGYSQHHYKGLGNEECDEYLENENWGEQMTDVRQPVVCLLHIEKGELYVVKELANFTPLEPLWTPDETGILFIKVKDRPRKLGMLYCFNRAGQLTFYDLQTQMVTHITEATHAIASLRFSPDRSRLIYLRCGAGGPHRKAAQLILCDWVTMKTSVIVDTVYECDPDKQFPGLYVIDIPRRCWSEDSSRILLNAHWASKAEILVIHLTRKTVARLRTTTERDESWHVLDVYKDFVLAYYSLPNAPPRLAIARLPLPGDEARVIWFKFVEADGFIGKYCPFGEFRFLENIPIWARSLQYEGIYLKPADKSKSPYPLILWPHGGPHSTYTTAYSFMAAFFVSVGFAVLRVNYRGSLGFGEKFVNCLGGLIGTTDVLDCHHAVATVLQCDSHVNKKAILLFGGSHGGFIALHLIGQYTCCYTSCVALNPVTNLSAMYDCSDIPDWCIYEALLENVNFSRHLSLIQREELWSKSPIRYVNHVTTPTMFLLGTCDMRVPMSQTREYINNLKARCTLVRVLMYPENNHPIDRVDAECDYILNTVAWFEKCIQIAR</sequence>
<organism evidence="11 12">
    <name type="scientific">Trichinella spiralis</name>
    <name type="common">Trichina worm</name>
    <dbReference type="NCBI Taxonomy" id="6334"/>
    <lineage>
        <taxon>Eukaryota</taxon>
        <taxon>Metazoa</taxon>
        <taxon>Ecdysozoa</taxon>
        <taxon>Nematoda</taxon>
        <taxon>Enoplea</taxon>
        <taxon>Dorylaimia</taxon>
        <taxon>Trichinellida</taxon>
        <taxon>Trichinellidae</taxon>
        <taxon>Trichinella</taxon>
    </lineage>
</organism>
<protein>
    <recommendedName>
        <fullName evidence="6">Acylamino-acid-releasing enzyme</fullName>
        <ecNumber evidence="5">3.4.19.1</ecNumber>
    </recommendedName>
</protein>
<gene>
    <name evidence="11" type="primary">Apeh</name>
    <name evidence="11" type="ORF">T01_7052</name>
</gene>
<dbReference type="GO" id="GO:0008242">
    <property type="term" value="F:omega peptidase activity"/>
    <property type="evidence" value="ECO:0007669"/>
    <property type="project" value="UniProtKB-EC"/>
</dbReference>
<feature type="domain" description="Peptidase S9 prolyl oligopeptidase catalytic" evidence="9">
    <location>
        <begin position="538"/>
        <end position="753"/>
    </location>
</feature>
<dbReference type="PANTHER" id="PTHR42776:SF4">
    <property type="entry name" value="ACYLAMINO-ACID-RELEASING ENZYME"/>
    <property type="match status" value="1"/>
</dbReference>
<evidence type="ECO:0000259" key="9">
    <source>
        <dbReference type="Pfam" id="PF00326"/>
    </source>
</evidence>
<dbReference type="Gene3D" id="2.120.10.30">
    <property type="entry name" value="TolB, C-terminal domain"/>
    <property type="match status" value="1"/>
</dbReference>
<dbReference type="InterPro" id="IPR001375">
    <property type="entry name" value="Peptidase_S9_cat"/>
</dbReference>
<evidence type="ECO:0000256" key="2">
    <source>
        <dbReference type="ARBA" id="ARBA00004496"/>
    </source>
</evidence>
<keyword evidence="12" id="KW-1185">Reference proteome</keyword>
<name>A0A0V1B7D6_TRISP</name>
<dbReference type="PANTHER" id="PTHR42776">
    <property type="entry name" value="SERINE PEPTIDASE S9 FAMILY MEMBER"/>
    <property type="match status" value="1"/>
</dbReference>
<dbReference type="Proteomes" id="UP000054776">
    <property type="component" value="Unassembled WGS sequence"/>
</dbReference>
<dbReference type="GO" id="GO:0005737">
    <property type="term" value="C:cytoplasm"/>
    <property type="evidence" value="ECO:0007669"/>
    <property type="project" value="UniProtKB-SubCell"/>
</dbReference>
<evidence type="ECO:0000256" key="7">
    <source>
        <dbReference type="ARBA" id="ARBA00022490"/>
    </source>
</evidence>
<comment type="subcellular location">
    <subcellularLocation>
        <location evidence="2">Cytoplasm</location>
    </subcellularLocation>
</comment>
<dbReference type="InterPro" id="IPR045550">
    <property type="entry name" value="AARE_N"/>
</dbReference>
<dbReference type="STRING" id="6334.A0A0V1B7D6"/>
<keyword evidence="8" id="KW-0378">Hydrolase</keyword>
<dbReference type="InParanoid" id="A0A0V1B7D6"/>
<dbReference type="Pfam" id="PF19283">
    <property type="entry name" value="APEH_N"/>
    <property type="match status" value="1"/>
</dbReference>
<comment type="subunit">
    <text evidence="4">Homotetramer.</text>
</comment>
<reference evidence="11 12" key="1">
    <citation type="submission" date="2015-01" db="EMBL/GenBank/DDBJ databases">
        <title>Evolution of Trichinella species and genotypes.</title>
        <authorList>
            <person name="Korhonen P.K."/>
            <person name="Edoardo P."/>
            <person name="Giuseppe L.R."/>
            <person name="Gasser R.B."/>
        </authorList>
    </citation>
    <scope>NUCLEOTIDE SEQUENCE [LARGE SCALE GENOMIC DNA]</scope>
    <source>
        <strain evidence="11">ISS3</strain>
    </source>
</reference>
<dbReference type="Pfam" id="PF00326">
    <property type="entry name" value="Peptidase_S9"/>
    <property type="match status" value="1"/>
</dbReference>
<comment type="caution">
    <text evidence="11">The sequence shown here is derived from an EMBL/GenBank/DDBJ whole genome shotgun (WGS) entry which is preliminary data.</text>
</comment>
<dbReference type="Gene3D" id="3.40.50.1820">
    <property type="entry name" value="alpha/beta hydrolase"/>
    <property type="match status" value="1"/>
</dbReference>
<evidence type="ECO:0000256" key="6">
    <source>
        <dbReference type="ARBA" id="ARBA00018421"/>
    </source>
</evidence>